<dbReference type="eggNOG" id="KOG4525">
    <property type="taxonomic scope" value="Eukaryota"/>
</dbReference>
<evidence type="ECO:0000313" key="2">
    <source>
        <dbReference type="Proteomes" id="UP000019132"/>
    </source>
</evidence>
<dbReference type="HOGENOM" id="CLU_663057_0_0_1"/>
<dbReference type="EnsemblProtists" id="PYU1_T002140">
    <property type="protein sequence ID" value="PYU1_T002140"/>
    <property type="gene ID" value="PYU1_G002138"/>
</dbReference>
<name>K3WAZ9_GLOUD</name>
<keyword evidence="2" id="KW-1185">Reference proteome</keyword>
<dbReference type="InterPro" id="IPR021917">
    <property type="entry name" value="Unchr_Zn-peptidase-like"/>
</dbReference>
<evidence type="ECO:0000313" key="1">
    <source>
        <dbReference type="EnsemblProtists" id="PYU1_T002140"/>
    </source>
</evidence>
<reference evidence="2" key="2">
    <citation type="submission" date="2010-04" db="EMBL/GenBank/DDBJ databases">
        <authorList>
            <person name="Buell R."/>
            <person name="Hamilton J."/>
            <person name="Hostetler J."/>
        </authorList>
    </citation>
    <scope>NUCLEOTIDE SEQUENCE [LARGE SCALE GENOMIC DNA]</scope>
    <source>
        <strain evidence="2">DAOM:BR144</strain>
    </source>
</reference>
<sequence>MPTDAAAVRVEIANLRDNERLSFPLVLVEGYVAPADAFTPRVRFIQAHLAQRATQREEHDALFWPVVPETGHFKAFIMLPRPGKFNIQLHVQNTFVHVLKIRYTLPQTKHRARFHYQQEANATRGFDAPASVDNSDAAALKRIQLTALLTQTCLAEMYHKQGLGRATIALEFDDSPNRQMPKIGLLETAGDDDDLIYQISDALDVQEAAAREEEIHLKHFVIVGSTHYDRETRSTLGHTARSYRNIAAFSSVTLHTYPSDLNELTKCCLDNTAINEAEFADDSCERGTLWSNFATGLGVLTHLFLRATPAFHGQRGGMFGRGFDNINRLLNVYEPDLSLSEPAIVSSPTSEEASSSTPPMELNYAVLDPVGTDLHGAFVPETSLLSLRESFPFITSLRSESLAAKAAAGAA</sequence>
<dbReference type="Pfam" id="PF12044">
    <property type="entry name" value="Metallopep"/>
    <property type="match status" value="1"/>
</dbReference>
<dbReference type="EMBL" id="GL376634">
    <property type="status" value="NOT_ANNOTATED_CDS"/>
    <property type="molecule type" value="Genomic_DNA"/>
</dbReference>
<dbReference type="PANTHER" id="PTHR21054">
    <property type="entry name" value="ZINC METALLOPROTEINASE-RELATED"/>
    <property type="match status" value="1"/>
</dbReference>
<accession>K3WAZ9</accession>
<dbReference type="InterPro" id="IPR053002">
    <property type="entry name" value="Metalloproteinase_M10B"/>
</dbReference>
<dbReference type="PANTHER" id="PTHR21054:SF2">
    <property type="entry name" value="MIP04191P"/>
    <property type="match status" value="1"/>
</dbReference>
<dbReference type="InParanoid" id="K3WAZ9"/>
<reference evidence="1" key="3">
    <citation type="submission" date="2015-02" db="UniProtKB">
        <authorList>
            <consortium name="EnsemblProtists"/>
        </authorList>
    </citation>
    <scope>IDENTIFICATION</scope>
    <source>
        <strain evidence="1">DAOM BR144</strain>
    </source>
</reference>
<protein>
    <submittedName>
        <fullName evidence="1">Uncharacterized protein</fullName>
    </submittedName>
</protein>
<organism evidence="1 2">
    <name type="scientific">Globisporangium ultimum (strain ATCC 200006 / CBS 805.95 / DAOM BR144)</name>
    <name type="common">Pythium ultimum</name>
    <dbReference type="NCBI Taxonomy" id="431595"/>
    <lineage>
        <taxon>Eukaryota</taxon>
        <taxon>Sar</taxon>
        <taxon>Stramenopiles</taxon>
        <taxon>Oomycota</taxon>
        <taxon>Peronosporomycetes</taxon>
        <taxon>Pythiales</taxon>
        <taxon>Pythiaceae</taxon>
        <taxon>Globisporangium</taxon>
    </lineage>
</organism>
<reference evidence="2" key="1">
    <citation type="journal article" date="2010" name="Genome Biol.">
        <title>Genome sequence of the necrotrophic plant pathogen Pythium ultimum reveals original pathogenicity mechanisms and effector repertoire.</title>
        <authorList>
            <person name="Levesque C.A."/>
            <person name="Brouwer H."/>
            <person name="Cano L."/>
            <person name="Hamilton J.P."/>
            <person name="Holt C."/>
            <person name="Huitema E."/>
            <person name="Raffaele S."/>
            <person name="Robideau G.P."/>
            <person name="Thines M."/>
            <person name="Win J."/>
            <person name="Zerillo M.M."/>
            <person name="Beakes G.W."/>
            <person name="Boore J.L."/>
            <person name="Busam D."/>
            <person name="Dumas B."/>
            <person name="Ferriera S."/>
            <person name="Fuerstenberg S.I."/>
            <person name="Gachon C.M."/>
            <person name="Gaulin E."/>
            <person name="Govers F."/>
            <person name="Grenville-Briggs L."/>
            <person name="Horner N."/>
            <person name="Hostetler J."/>
            <person name="Jiang R.H."/>
            <person name="Johnson J."/>
            <person name="Krajaejun T."/>
            <person name="Lin H."/>
            <person name="Meijer H.J."/>
            <person name="Moore B."/>
            <person name="Morris P."/>
            <person name="Phuntmart V."/>
            <person name="Puiu D."/>
            <person name="Shetty J."/>
            <person name="Stajich J.E."/>
            <person name="Tripathy S."/>
            <person name="Wawra S."/>
            <person name="van West P."/>
            <person name="Whitty B.R."/>
            <person name="Coutinho P.M."/>
            <person name="Henrissat B."/>
            <person name="Martin F."/>
            <person name="Thomas P.D."/>
            <person name="Tyler B.M."/>
            <person name="De Vries R.P."/>
            <person name="Kamoun S."/>
            <person name="Yandell M."/>
            <person name="Tisserat N."/>
            <person name="Buell C.R."/>
        </authorList>
    </citation>
    <scope>NUCLEOTIDE SEQUENCE</scope>
    <source>
        <strain evidence="2">DAOM:BR144</strain>
    </source>
</reference>
<dbReference type="VEuPathDB" id="FungiDB:PYU1_G002138"/>
<dbReference type="AlphaFoldDB" id="K3WAZ9"/>
<proteinExistence type="predicted"/>
<dbReference type="Proteomes" id="UP000019132">
    <property type="component" value="Unassembled WGS sequence"/>
</dbReference>